<protein>
    <submittedName>
        <fullName evidence="13">Porin</fullName>
    </submittedName>
</protein>
<dbReference type="Proteomes" id="UP000448575">
    <property type="component" value="Unassembled WGS sequence"/>
</dbReference>
<evidence type="ECO:0000256" key="8">
    <source>
        <dbReference type="ARBA" id="ARBA00023114"/>
    </source>
</evidence>
<dbReference type="GO" id="GO:0015288">
    <property type="term" value="F:porin activity"/>
    <property type="evidence" value="ECO:0007669"/>
    <property type="project" value="UniProtKB-KW"/>
</dbReference>
<name>A0A6N9HJ03_9BURK</name>
<evidence type="ECO:0000256" key="11">
    <source>
        <dbReference type="SAM" id="SignalP"/>
    </source>
</evidence>
<dbReference type="PANTHER" id="PTHR34501:SF9">
    <property type="entry name" value="MAJOR OUTER MEMBRANE PROTEIN P.IA"/>
    <property type="match status" value="1"/>
</dbReference>
<keyword evidence="4" id="KW-1134">Transmembrane beta strand</keyword>
<evidence type="ECO:0000256" key="7">
    <source>
        <dbReference type="ARBA" id="ARBA00023065"/>
    </source>
</evidence>
<dbReference type="CDD" id="cd00342">
    <property type="entry name" value="gram_neg_porins"/>
    <property type="match status" value="1"/>
</dbReference>
<keyword evidence="5" id="KW-0812">Transmembrane</keyword>
<dbReference type="RefSeq" id="WP_161026447.1">
    <property type="nucleotide sequence ID" value="NZ_WWCJ01000010.1"/>
</dbReference>
<evidence type="ECO:0000256" key="6">
    <source>
        <dbReference type="ARBA" id="ARBA00022729"/>
    </source>
</evidence>
<dbReference type="GO" id="GO:0009279">
    <property type="term" value="C:cell outer membrane"/>
    <property type="evidence" value="ECO:0007669"/>
    <property type="project" value="UniProtKB-SubCell"/>
</dbReference>
<sequence>MKKTLISLAILAATGSAYAQSNVTIYGIMDAGFVGERGGKNGNVSKVSAGVANASRIGFKGTEDLGGGLSAVFQLETGIKGDTGELDANNTLFNRQAFVGLSSKTAGTLTLGRQYTPWYNAFVQVGDPFQAGLSGSAKNLFPANGINVRNSNSVYYKSPDFSGVQAELFYGFGEQKGNSTGRQLGASIAYQNGPLNARLAYNYRNNDAASGNVVTQNQSGHNSLLAVNYDFKVAKAFFMYGANQGRNSVAYPSGSDTAYSTARVLPSTDSKNLLLGATVPVSPVGSVVVSWSSVDDKTAPNHDADQYAIGYLHSVSKRTTLYTSYGKIKNKNGASFTVGNNAESGSGDAAYNVGIRHTF</sequence>
<evidence type="ECO:0000256" key="2">
    <source>
        <dbReference type="ARBA" id="ARBA00011233"/>
    </source>
</evidence>
<dbReference type="PRINTS" id="PR00182">
    <property type="entry name" value="ECOLNEIPORIN"/>
</dbReference>
<organism evidence="13 14">
    <name type="scientific">Pseudoduganella guangdongensis</name>
    <dbReference type="NCBI Taxonomy" id="2692179"/>
    <lineage>
        <taxon>Bacteria</taxon>
        <taxon>Pseudomonadati</taxon>
        <taxon>Pseudomonadota</taxon>
        <taxon>Betaproteobacteria</taxon>
        <taxon>Burkholderiales</taxon>
        <taxon>Oxalobacteraceae</taxon>
        <taxon>Telluria group</taxon>
        <taxon>Pseudoduganella</taxon>
    </lineage>
</organism>
<comment type="subcellular location">
    <subcellularLocation>
        <location evidence="1">Cell outer membrane</location>
        <topology evidence="1">Multi-pass membrane protein</topology>
    </subcellularLocation>
</comment>
<evidence type="ECO:0000256" key="10">
    <source>
        <dbReference type="ARBA" id="ARBA00023237"/>
    </source>
</evidence>
<keyword evidence="9" id="KW-0472">Membrane</keyword>
<dbReference type="PANTHER" id="PTHR34501">
    <property type="entry name" value="PROTEIN YDDL-RELATED"/>
    <property type="match status" value="1"/>
</dbReference>
<dbReference type="InterPro" id="IPR050298">
    <property type="entry name" value="Gram-neg_bact_OMP"/>
</dbReference>
<dbReference type="GO" id="GO:0034220">
    <property type="term" value="P:monoatomic ion transmembrane transport"/>
    <property type="evidence" value="ECO:0007669"/>
    <property type="project" value="InterPro"/>
</dbReference>
<evidence type="ECO:0000256" key="3">
    <source>
        <dbReference type="ARBA" id="ARBA00022448"/>
    </source>
</evidence>
<comment type="caution">
    <text evidence="13">The sequence shown here is derived from an EMBL/GenBank/DDBJ whole genome shotgun (WGS) entry which is preliminary data.</text>
</comment>
<keyword evidence="3" id="KW-0813">Transport</keyword>
<dbReference type="InterPro" id="IPR033900">
    <property type="entry name" value="Gram_neg_porin_domain"/>
</dbReference>
<evidence type="ECO:0000259" key="12">
    <source>
        <dbReference type="Pfam" id="PF13609"/>
    </source>
</evidence>
<dbReference type="Pfam" id="PF13609">
    <property type="entry name" value="Porin_4"/>
    <property type="match status" value="1"/>
</dbReference>
<evidence type="ECO:0000256" key="5">
    <source>
        <dbReference type="ARBA" id="ARBA00022692"/>
    </source>
</evidence>
<reference evidence="13 14" key="1">
    <citation type="submission" date="2019-12" db="EMBL/GenBank/DDBJ databases">
        <title>Novel species isolated from a subtropical stream in China.</title>
        <authorList>
            <person name="Lu H."/>
        </authorList>
    </citation>
    <scope>NUCLEOTIDE SEQUENCE [LARGE SCALE GENOMIC DNA]</scope>
    <source>
        <strain evidence="13 14">DS3</strain>
    </source>
</reference>
<evidence type="ECO:0000256" key="4">
    <source>
        <dbReference type="ARBA" id="ARBA00022452"/>
    </source>
</evidence>
<keyword evidence="10" id="KW-0998">Cell outer membrane</keyword>
<dbReference type="Gene3D" id="2.40.160.10">
    <property type="entry name" value="Porin"/>
    <property type="match status" value="1"/>
</dbReference>
<comment type="subunit">
    <text evidence="2">Homotrimer.</text>
</comment>
<dbReference type="InterPro" id="IPR001702">
    <property type="entry name" value="Porin_Gram-ve"/>
</dbReference>
<evidence type="ECO:0000313" key="14">
    <source>
        <dbReference type="Proteomes" id="UP000448575"/>
    </source>
</evidence>
<keyword evidence="8" id="KW-0626">Porin</keyword>
<proteinExistence type="predicted"/>
<feature type="chain" id="PRO_5026798671" evidence="11">
    <location>
        <begin position="20"/>
        <end position="359"/>
    </location>
</feature>
<accession>A0A6N9HJ03</accession>
<evidence type="ECO:0000256" key="9">
    <source>
        <dbReference type="ARBA" id="ARBA00023136"/>
    </source>
</evidence>
<dbReference type="AlphaFoldDB" id="A0A6N9HJ03"/>
<dbReference type="InterPro" id="IPR023614">
    <property type="entry name" value="Porin_dom_sf"/>
</dbReference>
<feature type="signal peptide" evidence="11">
    <location>
        <begin position="1"/>
        <end position="19"/>
    </location>
</feature>
<dbReference type="PRINTS" id="PR00184">
    <property type="entry name" value="NEISSPPORIN"/>
</dbReference>
<feature type="domain" description="Porin" evidence="12">
    <location>
        <begin position="9"/>
        <end position="332"/>
    </location>
</feature>
<keyword evidence="6 11" id="KW-0732">Signal</keyword>
<dbReference type="InterPro" id="IPR002299">
    <property type="entry name" value="Porin_Neis"/>
</dbReference>
<gene>
    <name evidence="13" type="ORF">GTP41_15345</name>
</gene>
<dbReference type="GO" id="GO:0046930">
    <property type="term" value="C:pore complex"/>
    <property type="evidence" value="ECO:0007669"/>
    <property type="project" value="UniProtKB-KW"/>
</dbReference>
<evidence type="ECO:0000256" key="1">
    <source>
        <dbReference type="ARBA" id="ARBA00004571"/>
    </source>
</evidence>
<keyword evidence="14" id="KW-1185">Reference proteome</keyword>
<dbReference type="EMBL" id="WWCJ01000010">
    <property type="protein sequence ID" value="MYN03470.1"/>
    <property type="molecule type" value="Genomic_DNA"/>
</dbReference>
<dbReference type="SUPFAM" id="SSF56935">
    <property type="entry name" value="Porins"/>
    <property type="match status" value="1"/>
</dbReference>
<evidence type="ECO:0000313" key="13">
    <source>
        <dbReference type="EMBL" id="MYN03470.1"/>
    </source>
</evidence>
<keyword evidence="7" id="KW-0406">Ion transport</keyword>